<dbReference type="Pfam" id="PF13193">
    <property type="entry name" value="AMP-binding_C"/>
    <property type="match status" value="1"/>
</dbReference>
<dbReference type="InterPro" id="IPR000873">
    <property type="entry name" value="AMP-dep_synth/lig_dom"/>
</dbReference>
<name>A0ABW4MEK7_9SPHN</name>
<dbReference type="Gene3D" id="3.40.50.12780">
    <property type="entry name" value="N-terminal domain of ligase-like"/>
    <property type="match status" value="1"/>
</dbReference>
<keyword evidence="4" id="KW-1185">Reference proteome</keyword>
<evidence type="ECO:0000313" key="3">
    <source>
        <dbReference type="EMBL" id="MFD1767076.1"/>
    </source>
</evidence>
<accession>A0ABW4MEK7</accession>
<comment type="caution">
    <text evidence="3">The sequence shown here is derived from an EMBL/GenBank/DDBJ whole genome shotgun (WGS) entry which is preliminary data.</text>
</comment>
<dbReference type="Gene3D" id="3.30.300.30">
    <property type="match status" value="1"/>
</dbReference>
<dbReference type="PROSITE" id="PS00455">
    <property type="entry name" value="AMP_BINDING"/>
    <property type="match status" value="1"/>
</dbReference>
<evidence type="ECO:0000259" key="1">
    <source>
        <dbReference type="Pfam" id="PF00501"/>
    </source>
</evidence>
<sequence length="511" mass="54346">MSIFSLLERGAQRSDGRPFAVFDGVETSYAEAVSLAKRIASALGSAGFGLGDHAAVLSPNDPVAFTAAFGIFGADMAYVPANPHNPPAAIASALNLVNVRVLFYHSALAAVVDEIRASLPKVALFVALDAPSGGDPTLDQFIVGHQSSPPPARATLADTAFVGQTGGTTGEPKGVLLSHRAVFAFVEKFLAEMSYPAPVLLAATPLTHAAGMLAMPIVAQGGTIVMMARPDLPRFLDLIAEQRVTTTFLPPTAIYRLLDLPGADTHDFSSLRHFIYGAAPMSVSRLKQALALFGPVMAQCYGQTECHTFVTFMRPEDHFIDGRLADDDRLSACGRPSIGTRVVIKGDDDSILADGIPGEICLESDLAMSGYYQNDSATAEVLRGGLIHTGDIGFVDADGFLHIVDRKKDLIITGGFNVYPAEVEQVVNSHPTVADCGVIGLPDADWGEAVTVVVECKQGTAVSEQELLDYCRPRLGGVKTPKHVFFWPELPRSPVGKVLRKEIRARISVPV</sequence>
<reference evidence="4" key="1">
    <citation type="journal article" date="2019" name="Int. J. Syst. Evol. Microbiol.">
        <title>The Global Catalogue of Microorganisms (GCM) 10K type strain sequencing project: providing services to taxonomists for standard genome sequencing and annotation.</title>
        <authorList>
            <consortium name="The Broad Institute Genomics Platform"/>
            <consortium name="The Broad Institute Genome Sequencing Center for Infectious Disease"/>
            <person name="Wu L."/>
            <person name="Ma J."/>
        </authorList>
    </citation>
    <scope>NUCLEOTIDE SEQUENCE [LARGE SCALE GENOMIC DNA]</scope>
    <source>
        <strain evidence="4">CGMCC 1.12449</strain>
    </source>
</reference>
<evidence type="ECO:0000313" key="4">
    <source>
        <dbReference type="Proteomes" id="UP001597215"/>
    </source>
</evidence>
<dbReference type="InterPro" id="IPR050237">
    <property type="entry name" value="ATP-dep_AMP-bd_enzyme"/>
</dbReference>
<dbReference type="InterPro" id="IPR045851">
    <property type="entry name" value="AMP-bd_C_sf"/>
</dbReference>
<evidence type="ECO:0000259" key="2">
    <source>
        <dbReference type="Pfam" id="PF13193"/>
    </source>
</evidence>
<dbReference type="InterPro" id="IPR025110">
    <property type="entry name" value="AMP-bd_C"/>
</dbReference>
<dbReference type="InterPro" id="IPR020845">
    <property type="entry name" value="AMP-binding_CS"/>
</dbReference>
<feature type="domain" description="AMP-dependent synthetase/ligase" evidence="1">
    <location>
        <begin position="8"/>
        <end position="372"/>
    </location>
</feature>
<dbReference type="PANTHER" id="PTHR43767:SF7">
    <property type="entry name" value="MEDIUM_LONG-CHAIN-FATTY-ACID--COA LIGASE FADD8"/>
    <property type="match status" value="1"/>
</dbReference>
<dbReference type="EMBL" id="JBHUEL010000008">
    <property type="protein sequence ID" value="MFD1767076.1"/>
    <property type="molecule type" value="Genomic_DNA"/>
</dbReference>
<protein>
    <submittedName>
        <fullName evidence="3">Class I adenylate-forming enzyme family protein</fullName>
    </submittedName>
</protein>
<proteinExistence type="predicted"/>
<dbReference type="PANTHER" id="PTHR43767">
    <property type="entry name" value="LONG-CHAIN-FATTY-ACID--COA LIGASE"/>
    <property type="match status" value="1"/>
</dbReference>
<dbReference type="RefSeq" id="WP_381513996.1">
    <property type="nucleotide sequence ID" value="NZ_JBHUEL010000008.1"/>
</dbReference>
<feature type="domain" description="AMP-binding enzyme C-terminal" evidence="2">
    <location>
        <begin position="422"/>
        <end position="497"/>
    </location>
</feature>
<organism evidence="3 4">
    <name type="scientific">Sphingorhabdus buctiana</name>
    <dbReference type="NCBI Taxonomy" id="1508805"/>
    <lineage>
        <taxon>Bacteria</taxon>
        <taxon>Pseudomonadati</taxon>
        <taxon>Pseudomonadota</taxon>
        <taxon>Alphaproteobacteria</taxon>
        <taxon>Sphingomonadales</taxon>
        <taxon>Sphingomonadaceae</taxon>
        <taxon>Sphingorhabdus</taxon>
    </lineage>
</organism>
<dbReference type="Pfam" id="PF00501">
    <property type="entry name" value="AMP-binding"/>
    <property type="match status" value="1"/>
</dbReference>
<dbReference type="InterPro" id="IPR042099">
    <property type="entry name" value="ANL_N_sf"/>
</dbReference>
<dbReference type="SUPFAM" id="SSF56801">
    <property type="entry name" value="Acetyl-CoA synthetase-like"/>
    <property type="match status" value="1"/>
</dbReference>
<dbReference type="Proteomes" id="UP001597215">
    <property type="component" value="Unassembled WGS sequence"/>
</dbReference>
<gene>
    <name evidence="3" type="ORF">ACFSAG_09490</name>
</gene>